<keyword evidence="4 5" id="KW-0862">Zinc</keyword>
<dbReference type="Pfam" id="PF01400">
    <property type="entry name" value="Astacin"/>
    <property type="match status" value="1"/>
</dbReference>
<dbReference type="InterPro" id="IPR006026">
    <property type="entry name" value="Peptidase_Metallo"/>
</dbReference>
<organism evidence="7">
    <name type="scientific">Tityus serrulatus</name>
    <name type="common">Brazilian yellow scorpion</name>
    <dbReference type="NCBI Taxonomy" id="6887"/>
    <lineage>
        <taxon>Eukaryota</taxon>
        <taxon>Metazoa</taxon>
        <taxon>Ecdysozoa</taxon>
        <taxon>Arthropoda</taxon>
        <taxon>Chelicerata</taxon>
        <taxon>Arachnida</taxon>
        <taxon>Scorpiones</taxon>
        <taxon>Buthida</taxon>
        <taxon>Buthoidea</taxon>
        <taxon>Buthidae</taxon>
        <taxon>Tityus</taxon>
    </lineage>
</organism>
<dbReference type="CDD" id="cd04280">
    <property type="entry name" value="ZnMc_astacin_like"/>
    <property type="match status" value="1"/>
</dbReference>
<dbReference type="GO" id="GO:0004222">
    <property type="term" value="F:metalloendopeptidase activity"/>
    <property type="evidence" value="ECO:0007669"/>
    <property type="project" value="UniProtKB-UniRule"/>
</dbReference>
<comment type="cofactor">
    <cofactor evidence="4 5">
        <name>Zn(2+)</name>
        <dbReference type="ChEBI" id="CHEBI:29105"/>
    </cofactor>
    <text evidence="4 5">Binds 1 zinc ion per subunit.</text>
</comment>
<feature type="binding site" evidence="4">
    <location>
        <position position="146"/>
    </location>
    <ligand>
        <name>Zn(2+)</name>
        <dbReference type="ChEBI" id="CHEBI:29105"/>
        <note>catalytic</note>
    </ligand>
</feature>
<dbReference type="PROSITE" id="PS51864">
    <property type="entry name" value="ASTACIN"/>
    <property type="match status" value="1"/>
</dbReference>
<comment type="function">
    <text evidence="3">Zinc metalloprotease. Provoques deadhesion of endothelial cells from cell cultures, and also degradation of fibronectin, fibrinogen and gelatin in vitro. Its role in the venom is not fully understood but it might act as a spreading factor that facilitates diffusion of other venom toxins. Alternatively, it might be involved in the proteolytic processing of other venom toxins or it might play a role in extra-oral digestion of prey.</text>
</comment>
<dbReference type="Gene3D" id="3.40.390.10">
    <property type="entry name" value="Collagenase (Catalytic Domain)"/>
    <property type="match status" value="1"/>
</dbReference>
<keyword evidence="4 5" id="KW-0482">Metalloprotease</keyword>
<keyword evidence="5" id="KW-0732">Signal</keyword>
<evidence type="ECO:0000259" key="6">
    <source>
        <dbReference type="PROSITE" id="PS51864"/>
    </source>
</evidence>
<evidence type="ECO:0000256" key="5">
    <source>
        <dbReference type="RuleBase" id="RU361183"/>
    </source>
</evidence>
<dbReference type="SUPFAM" id="SSF55486">
    <property type="entry name" value="Metalloproteases ('zincins'), catalytic domain"/>
    <property type="match status" value="1"/>
</dbReference>
<dbReference type="GO" id="GO:0006508">
    <property type="term" value="P:proteolysis"/>
    <property type="evidence" value="ECO:0007669"/>
    <property type="project" value="UniProtKB-KW"/>
</dbReference>
<keyword evidence="4 5" id="KW-0645">Protease</keyword>
<reference evidence="7" key="1">
    <citation type="submission" date="2013-10" db="EMBL/GenBank/DDBJ databases">
        <authorList>
            <person name="Fuzita F."/>
        </authorList>
    </citation>
    <scope>NUCLEOTIDE SEQUENCE</scope>
    <source>
        <tissue evidence="7">Midgut glands</tissue>
    </source>
</reference>
<evidence type="ECO:0000256" key="4">
    <source>
        <dbReference type="PROSITE-ProRule" id="PRU01211"/>
    </source>
</evidence>
<name>U6JT87_TITSE</name>
<dbReference type="EC" id="3.4.24.-" evidence="5"/>
<dbReference type="AlphaFoldDB" id="U6JT87"/>
<dbReference type="InterPro" id="IPR024079">
    <property type="entry name" value="MetalloPept_cat_dom_sf"/>
</dbReference>
<comment type="similarity">
    <text evidence="1">Belongs to the venom metalloproteinase (M12B) family.</text>
</comment>
<evidence type="ECO:0000256" key="2">
    <source>
        <dbReference type="ARBA" id="ARBA00011245"/>
    </source>
</evidence>
<sequence length="244" mass="28801">MESFLRILIILSIFLVLYCESPSPDKYLFQGDILLNNDFDIWERNAITDEKLRWTNGRVPYLIHPIYNDKEKELILNVMNEIENLTCLRFVERKEEEDYIGIYSDSGCWSELGRNGGLQLLSLEASVCLSKGVIMHELMHALGFYHEHTRYDRDEFITVHWDNIINDLMKMNFVKLPHHKMNYLEEEYDYFSVMHYTAWAFAKDRHPTLSPIRPGFTHKSLGIGQVIGKLSEVDVRKINKLYEC</sequence>
<feature type="signal peptide" evidence="5">
    <location>
        <begin position="1"/>
        <end position="19"/>
    </location>
</feature>
<dbReference type="PANTHER" id="PTHR10127:SF883">
    <property type="entry name" value="ZINC METALLOPROTEINASE NAS-8"/>
    <property type="match status" value="1"/>
</dbReference>
<dbReference type="InterPro" id="IPR034035">
    <property type="entry name" value="Astacin-like_dom"/>
</dbReference>
<comment type="caution">
    <text evidence="4">Lacks conserved residue(s) required for the propagation of feature annotation.</text>
</comment>
<evidence type="ECO:0000256" key="1">
    <source>
        <dbReference type="ARBA" id="ARBA00006629"/>
    </source>
</evidence>
<keyword evidence="4 5" id="KW-0479">Metal-binding</keyword>
<dbReference type="GO" id="GO:0008270">
    <property type="term" value="F:zinc ion binding"/>
    <property type="evidence" value="ECO:0007669"/>
    <property type="project" value="UniProtKB-UniRule"/>
</dbReference>
<feature type="binding site" evidence="4">
    <location>
        <position position="140"/>
    </location>
    <ligand>
        <name>Zn(2+)</name>
        <dbReference type="ChEBI" id="CHEBI:29105"/>
        <note>catalytic</note>
    </ligand>
</feature>
<keyword evidence="4 5" id="KW-0378">Hydrolase</keyword>
<gene>
    <name evidence="7" type="primary">astl</name>
</gene>
<proteinExistence type="evidence at transcript level"/>
<feature type="domain" description="Peptidase M12A" evidence="6">
    <location>
        <begin position="45"/>
        <end position="244"/>
    </location>
</feature>
<dbReference type="SMART" id="SM00235">
    <property type="entry name" value="ZnMc"/>
    <property type="match status" value="1"/>
</dbReference>
<feature type="binding site" evidence="4">
    <location>
        <position position="136"/>
    </location>
    <ligand>
        <name>Zn(2+)</name>
        <dbReference type="ChEBI" id="CHEBI:29105"/>
        <note>catalytic</note>
    </ligand>
</feature>
<protein>
    <recommendedName>
        <fullName evidence="5">Metalloendopeptidase</fullName>
        <ecNumber evidence="5">3.4.24.-</ecNumber>
    </recommendedName>
</protein>
<dbReference type="InterPro" id="IPR001506">
    <property type="entry name" value="Peptidase_M12A"/>
</dbReference>
<accession>U6JT87</accession>
<dbReference type="EMBL" id="HG710148">
    <property type="protein sequence ID" value="CDJ26724.1"/>
    <property type="molecule type" value="mRNA"/>
</dbReference>
<evidence type="ECO:0000256" key="3">
    <source>
        <dbReference type="ARBA" id="ARBA00025529"/>
    </source>
</evidence>
<feature type="active site" evidence="4">
    <location>
        <position position="137"/>
    </location>
</feature>
<reference evidence="7" key="2">
    <citation type="journal article" date="2015" name="PLoS ONE">
        <title>Biochemical, transcriptomic and proteomic analyses of digestion in the scorpion Tityus serrulatus: insights into function and evolution of digestion in an ancient arthropod.</title>
        <authorList>
            <person name="Fuzita F.J."/>
            <person name="Pinkse M.W.H."/>
            <person name="Patane J.S.L."/>
            <person name="Juliano M.A."/>
            <person name="Verhaert P.D.E.M."/>
            <person name="Lopes A.R."/>
        </authorList>
    </citation>
    <scope>NUCLEOTIDE SEQUENCE</scope>
    <source>
        <tissue evidence="7">Midgut glands</tissue>
    </source>
</reference>
<feature type="chain" id="PRO_5005147847" description="Metalloendopeptidase" evidence="5">
    <location>
        <begin position="20"/>
        <end position="244"/>
    </location>
</feature>
<comment type="subunit">
    <text evidence="2">Monomer.</text>
</comment>
<dbReference type="PANTHER" id="PTHR10127">
    <property type="entry name" value="DISCOIDIN, CUB, EGF, LAMININ , AND ZINC METALLOPROTEASE DOMAIN CONTAINING"/>
    <property type="match status" value="1"/>
</dbReference>
<evidence type="ECO:0000313" key="7">
    <source>
        <dbReference type="EMBL" id="CDJ26724.1"/>
    </source>
</evidence>
<dbReference type="PRINTS" id="PR00480">
    <property type="entry name" value="ASTACIN"/>
</dbReference>